<organism evidence="2 3">
    <name type="scientific">Pseudidiomarina taiwanensis</name>
    <dbReference type="NCBI Taxonomy" id="337250"/>
    <lineage>
        <taxon>Bacteria</taxon>
        <taxon>Pseudomonadati</taxon>
        <taxon>Pseudomonadota</taxon>
        <taxon>Gammaproteobacteria</taxon>
        <taxon>Alteromonadales</taxon>
        <taxon>Idiomarinaceae</taxon>
        <taxon>Pseudidiomarina</taxon>
    </lineage>
</organism>
<proteinExistence type="predicted"/>
<sequence length="177" mass="19896">MKQSGQAILELMLFLTVIAWLMGTGLTLISANLNQRQELLDQQRLSLWQVKAIASGSENYSYARTVKPLLGIFNQLPDLQLPLANQHSVVSEQNLWPLTKLENSWSATTVSALVTEPRKLTVVPVLEKLGIDSLFRVLGRLPMSRELAQGEFEFGPINPDATPYEVMCQKQEQDCER</sequence>
<feature type="transmembrane region" description="Helical" evidence="1">
    <location>
        <begin position="12"/>
        <end position="33"/>
    </location>
</feature>
<accession>A0A432ZC37</accession>
<keyword evidence="1" id="KW-0472">Membrane</keyword>
<evidence type="ECO:0000256" key="1">
    <source>
        <dbReference type="SAM" id="Phobius"/>
    </source>
</evidence>
<dbReference type="OrthoDB" id="6237642at2"/>
<name>A0A432ZC37_9GAMM</name>
<keyword evidence="1" id="KW-0812">Transmembrane</keyword>
<evidence type="ECO:0000313" key="2">
    <source>
        <dbReference type="EMBL" id="RUO75533.1"/>
    </source>
</evidence>
<dbReference type="RefSeq" id="WP_126828743.1">
    <property type="nucleotide sequence ID" value="NZ_PIQG01000006.1"/>
</dbReference>
<evidence type="ECO:0000313" key="3">
    <source>
        <dbReference type="Proteomes" id="UP000288279"/>
    </source>
</evidence>
<comment type="caution">
    <text evidence="2">The sequence shown here is derived from an EMBL/GenBank/DDBJ whole genome shotgun (WGS) entry which is preliminary data.</text>
</comment>
<dbReference type="EMBL" id="PIQG01000006">
    <property type="protein sequence ID" value="RUO75533.1"/>
    <property type="molecule type" value="Genomic_DNA"/>
</dbReference>
<keyword evidence="3" id="KW-1185">Reference proteome</keyword>
<protein>
    <submittedName>
        <fullName evidence="2">Uncharacterized protein</fullName>
    </submittedName>
</protein>
<keyword evidence="1" id="KW-1133">Transmembrane helix</keyword>
<gene>
    <name evidence="2" type="ORF">CWI83_10405</name>
</gene>
<dbReference type="AlphaFoldDB" id="A0A432ZC37"/>
<dbReference type="Proteomes" id="UP000288279">
    <property type="component" value="Unassembled WGS sequence"/>
</dbReference>
<reference evidence="2 3" key="1">
    <citation type="journal article" date="2011" name="Front. Microbiol.">
        <title>Genomic signatures of strain selection and enhancement in Bacillus atrophaeus var. globigii, a historical biowarfare simulant.</title>
        <authorList>
            <person name="Gibbons H.S."/>
            <person name="Broomall S.M."/>
            <person name="McNew L.A."/>
            <person name="Daligault H."/>
            <person name="Chapman C."/>
            <person name="Bruce D."/>
            <person name="Karavis M."/>
            <person name="Krepps M."/>
            <person name="McGregor P.A."/>
            <person name="Hong C."/>
            <person name="Park K.H."/>
            <person name="Akmal A."/>
            <person name="Feldman A."/>
            <person name="Lin J.S."/>
            <person name="Chang W.E."/>
            <person name="Higgs B.W."/>
            <person name="Demirev P."/>
            <person name="Lindquist J."/>
            <person name="Liem A."/>
            <person name="Fochler E."/>
            <person name="Read T.D."/>
            <person name="Tapia R."/>
            <person name="Johnson S."/>
            <person name="Bishop-Lilly K.A."/>
            <person name="Detter C."/>
            <person name="Han C."/>
            <person name="Sozhamannan S."/>
            <person name="Rosenzweig C.N."/>
            <person name="Skowronski E.W."/>
        </authorList>
    </citation>
    <scope>NUCLEOTIDE SEQUENCE [LARGE SCALE GENOMIC DNA]</scope>
    <source>
        <strain evidence="2 3">PIT1</strain>
    </source>
</reference>